<evidence type="ECO:0000259" key="1">
    <source>
        <dbReference type="Pfam" id="PF07858"/>
    </source>
</evidence>
<name>A0A1E7KYF0_9ACTN</name>
<dbReference type="Pfam" id="PF07858">
    <property type="entry name" value="LEH"/>
    <property type="match status" value="1"/>
</dbReference>
<evidence type="ECO:0000313" key="3">
    <source>
        <dbReference type="Proteomes" id="UP000176005"/>
    </source>
</evidence>
<reference evidence="2 3" key="1">
    <citation type="journal article" date="2016" name="Front. Microbiol.">
        <title>Comparative Genomics Analysis of Streptomyces Species Reveals Their Adaptation to the Marine Environment and Their Diversity at the Genomic Level.</title>
        <authorList>
            <person name="Tian X."/>
            <person name="Zhang Z."/>
            <person name="Yang T."/>
            <person name="Chen M."/>
            <person name="Li J."/>
            <person name="Chen F."/>
            <person name="Yang J."/>
            <person name="Li W."/>
            <person name="Zhang B."/>
            <person name="Zhang Z."/>
            <person name="Wu J."/>
            <person name="Zhang C."/>
            <person name="Long L."/>
            <person name="Xiao J."/>
        </authorList>
    </citation>
    <scope>NUCLEOTIDE SEQUENCE [LARGE SCALE GENOMIC DNA]</scope>
    <source>
        <strain evidence="2 3">SCSIO 10429</strain>
    </source>
</reference>
<keyword evidence="3" id="KW-1185">Reference proteome</keyword>
<dbReference type="Proteomes" id="UP000176005">
    <property type="component" value="Unassembled WGS sequence"/>
</dbReference>
<evidence type="ECO:0000313" key="2">
    <source>
        <dbReference type="EMBL" id="OEV08934.1"/>
    </source>
</evidence>
<dbReference type="InterPro" id="IPR013100">
    <property type="entry name" value="LEH"/>
</dbReference>
<dbReference type="InterPro" id="IPR032710">
    <property type="entry name" value="NTF2-like_dom_sf"/>
</dbReference>
<dbReference type="EMBL" id="LJGW01000392">
    <property type="protein sequence ID" value="OEV08934.1"/>
    <property type="molecule type" value="Genomic_DNA"/>
</dbReference>
<sequence length="112" mass="12645">MGPTPQDVRSAVEEFLTDDCEWQNPGSPVCRGTREILRLMPPDFARLDVRFLHMATSGRTVLAERVEDMLRADGSPIAKNLKVMAAFEIRDGRICSWRDYFDITNLISDAGD</sequence>
<dbReference type="AlphaFoldDB" id="A0A1E7KYF0"/>
<comment type="caution">
    <text evidence="2">The sequence shown here is derived from an EMBL/GenBank/DDBJ whole genome shotgun (WGS) entry which is preliminary data.</text>
</comment>
<proteinExistence type="predicted"/>
<feature type="domain" description="Limonene-1,2-epoxide hydrolase" evidence="1">
    <location>
        <begin position="11"/>
        <end position="108"/>
    </location>
</feature>
<dbReference type="SUPFAM" id="SSF54427">
    <property type="entry name" value="NTF2-like"/>
    <property type="match status" value="1"/>
</dbReference>
<protein>
    <recommendedName>
        <fullName evidence="1">Limonene-1,2-epoxide hydrolase domain-containing protein</fullName>
    </recommendedName>
</protein>
<accession>A0A1E7KYF0</accession>
<gene>
    <name evidence="2" type="ORF">AN218_24385</name>
</gene>
<dbReference type="Gene3D" id="3.10.450.50">
    <property type="match status" value="1"/>
</dbReference>
<organism evidence="2 3">
    <name type="scientific">Streptomyces nanshensis</name>
    <dbReference type="NCBI Taxonomy" id="518642"/>
    <lineage>
        <taxon>Bacteria</taxon>
        <taxon>Bacillati</taxon>
        <taxon>Actinomycetota</taxon>
        <taxon>Actinomycetes</taxon>
        <taxon>Kitasatosporales</taxon>
        <taxon>Streptomycetaceae</taxon>
        <taxon>Streptomyces</taxon>
    </lineage>
</organism>